<accession>A0A0B7C638</accession>
<evidence type="ECO:0000313" key="1">
    <source>
        <dbReference type="EMBL" id="CEL00076.1"/>
    </source>
</evidence>
<organism evidence="1">
    <name type="scientific">Arion vulgaris</name>
    <dbReference type="NCBI Taxonomy" id="1028688"/>
    <lineage>
        <taxon>Eukaryota</taxon>
        <taxon>Metazoa</taxon>
        <taxon>Spiralia</taxon>
        <taxon>Lophotrochozoa</taxon>
        <taxon>Mollusca</taxon>
        <taxon>Gastropoda</taxon>
        <taxon>Heterobranchia</taxon>
        <taxon>Euthyneura</taxon>
        <taxon>Panpulmonata</taxon>
        <taxon>Eupulmonata</taxon>
        <taxon>Stylommatophora</taxon>
        <taxon>Helicina</taxon>
        <taxon>Arionoidea</taxon>
        <taxon>Arionidae</taxon>
        <taxon>Arion</taxon>
    </lineage>
</organism>
<name>A0A0B7C638_9EUPU</name>
<feature type="non-terminal residue" evidence="1">
    <location>
        <position position="76"/>
    </location>
</feature>
<dbReference type="AlphaFoldDB" id="A0A0B7C638"/>
<proteinExistence type="predicted"/>
<sequence>CDGSDELDLDNKESSCENTCKALGAEAKVKAEERLKTIKSGWEKRKELVAEASKIYFEKEESSKTSSIEIEAIIES</sequence>
<feature type="non-terminal residue" evidence="1">
    <location>
        <position position="1"/>
    </location>
</feature>
<reference evidence="1" key="1">
    <citation type="submission" date="2014-12" db="EMBL/GenBank/DDBJ databases">
        <title>Insight into the proteome of Arion vulgaris.</title>
        <authorList>
            <person name="Aradska J."/>
            <person name="Bulat T."/>
            <person name="Smidak R."/>
            <person name="Sarate P."/>
            <person name="Gangsoo J."/>
            <person name="Sialana F."/>
            <person name="Bilban M."/>
            <person name="Lubec G."/>
        </authorList>
    </citation>
    <scope>NUCLEOTIDE SEQUENCE</scope>
    <source>
        <tissue evidence="1">Skin</tissue>
    </source>
</reference>
<gene>
    <name evidence="1" type="primary">ORF222794</name>
</gene>
<dbReference type="EMBL" id="HACG01053205">
    <property type="protein sequence ID" value="CEL00076.1"/>
    <property type="molecule type" value="Transcribed_RNA"/>
</dbReference>
<protein>
    <submittedName>
        <fullName evidence="1">Uncharacterized protein</fullName>
    </submittedName>
</protein>